<dbReference type="RefSeq" id="WP_245981461.1">
    <property type="nucleotide sequence ID" value="NZ_RBKS01000001.1"/>
</dbReference>
<dbReference type="SUPFAM" id="SSF54106">
    <property type="entry name" value="LysM domain"/>
    <property type="match status" value="3"/>
</dbReference>
<feature type="domain" description="LysM" evidence="2">
    <location>
        <begin position="173"/>
        <end position="217"/>
    </location>
</feature>
<dbReference type="PROSITE" id="PS51782">
    <property type="entry name" value="LYSM"/>
    <property type="match status" value="3"/>
</dbReference>
<dbReference type="CDD" id="cd00118">
    <property type="entry name" value="LysM"/>
    <property type="match status" value="3"/>
</dbReference>
<feature type="domain" description="LysM" evidence="2">
    <location>
        <begin position="251"/>
        <end position="295"/>
    </location>
</feature>
<dbReference type="Pfam" id="PF01476">
    <property type="entry name" value="LysM"/>
    <property type="match status" value="3"/>
</dbReference>
<comment type="caution">
    <text evidence="3">The sequence shown here is derived from an EMBL/GenBank/DDBJ whole genome shotgun (WGS) entry which is preliminary data.</text>
</comment>
<dbReference type="InterPro" id="IPR036779">
    <property type="entry name" value="LysM_dom_sf"/>
</dbReference>
<dbReference type="PANTHER" id="PTHR33734:SF22">
    <property type="entry name" value="MEMBRANE-BOUND LYTIC MUREIN TRANSGLYCOSYLASE D"/>
    <property type="match status" value="1"/>
</dbReference>
<sequence>MNASDETRGTGGPISRTAAYRLGRSMLGTVPIVLAGTMAVTMGATGQLAADHVQPHTKRPEASPAPATTIDLSAIYRSRQTATLTADNTTADVTTDAVLETASTAPTTYTVVAGDTVASIAGRYGLSTASVLALNGLSWKSTIYPGQTLHLTSARATAAAAASVTKPHASTTGTYTIVRGDTLSSIAARHGVSTQALLDANGLGWSSIIYPGQKLRMPGASTSAPAPSSSAPSKAAAPATTTAGSSKAGSTKYTIRTGDTLSSIAKAHATTVDRLLAANGLSWSSTIYAGKQLTIPGAATTATASVGGTSTVPVSPNTLSAAQRSNALTIIRVGRALGVSDYGIVVALSAAAQESGLENLSSGDRDSVGLFQQRPSQGWGSKAQLLNTTYAAELFYGGSRNPNAGVTRGLLDIRGWSSMTVTQAAQAVQNSAYPTAYAKWEKPARLWLATL</sequence>
<accession>A0A495IEX5</accession>
<keyword evidence="4" id="KW-1185">Reference proteome</keyword>
<dbReference type="GO" id="GO:0008932">
    <property type="term" value="F:lytic endotransglycosylase activity"/>
    <property type="evidence" value="ECO:0007669"/>
    <property type="project" value="TreeGrafter"/>
</dbReference>
<evidence type="ECO:0000313" key="3">
    <source>
        <dbReference type="EMBL" id="RKR74319.1"/>
    </source>
</evidence>
<dbReference type="SMART" id="SM00257">
    <property type="entry name" value="LysM"/>
    <property type="match status" value="3"/>
</dbReference>
<dbReference type="PANTHER" id="PTHR33734">
    <property type="entry name" value="LYSM DOMAIN-CONTAINING GPI-ANCHORED PROTEIN 2"/>
    <property type="match status" value="1"/>
</dbReference>
<name>A0A495IEX5_9MICO</name>
<organism evidence="3 4">
    <name type="scientific">Frondihabitans australicus</name>
    <dbReference type="NCBI Taxonomy" id="386892"/>
    <lineage>
        <taxon>Bacteria</taxon>
        <taxon>Bacillati</taxon>
        <taxon>Actinomycetota</taxon>
        <taxon>Actinomycetes</taxon>
        <taxon>Micrococcales</taxon>
        <taxon>Microbacteriaceae</taxon>
        <taxon>Frondihabitans</taxon>
    </lineage>
</organism>
<evidence type="ECO:0000259" key="2">
    <source>
        <dbReference type="PROSITE" id="PS51782"/>
    </source>
</evidence>
<gene>
    <name evidence="3" type="ORF">C8E83_1429</name>
</gene>
<dbReference type="AlphaFoldDB" id="A0A495IEX5"/>
<dbReference type="EMBL" id="RBKS01000001">
    <property type="protein sequence ID" value="RKR74319.1"/>
    <property type="molecule type" value="Genomic_DNA"/>
</dbReference>
<evidence type="ECO:0000256" key="1">
    <source>
        <dbReference type="SAM" id="MobiDB-lite"/>
    </source>
</evidence>
<feature type="domain" description="LysM" evidence="2">
    <location>
        <begin position="107"/>
        <end position="151"/>
    </location>
</feature>
<protein>
    <submittedName>
        <fullName evidence="3">LysM repeat protein</fullName>
    </submittedName>
</protein>
<reference evidence="3 4" key="1">
    <citation type="submission" date="2018-10" db="EMBL/GenBank/DDBJ databases">
        <title>Sequencing the genomes of 1000 actinobacteria strains.</title>
        <authorList>
            <person name="Klenk H.-P."/>
        </authorList>
    </citation>
    <scope>NUCLEOTIDE SEQUENCE [LARGE SCALE GENOMIC DNA]</scope>
    <source>
        <strain evidence="3 4">DSM 17894</strain>
    </source>
</reference>
<dbReference type="InterPro" id="IPR018392">
    <property type="entry name" value="LysM"/>
</dbReference>
<feature type="region of interest" description="Disordered" evidence="1">
    <location>
        <begin position="219"/>
        <end position="251"/>
    </location>
</feature>
<evidence type="ECO:0000313" key="4">
    <source>
        <dbReference type="Proteomes" id="UP000280008"/>
    </source>
</evidence>
<proteinExistence type="predicted"/>
<dbReference type="Proteomes" id="UP000280008">
    <property type="component" value="Unassembled WGS sequence"/>
</dbReference>
<dbReference type="Gene3D" id="3.10.350.10">
    <property type="entry name" value="LysM domain"/>
    <property type="match status" value="3"/>
</dbReference>